<gene>
    <name evidence="1" type="ORF">M8818_002742</name>
</gene>
<sequence length="719" mass="78602">MSISYATVVQDLIAASGIPRTKQPSTMDYSYPLTGEHPNGFPLTSRVWRFAPKLASGPLNRKRSDRKKRMDGLPDDYAALYASVYASHAAHHNPLPYPAGYHPTKSATPIAGFWVCIGAGLYLLALLGPEMKRRVGTVQEIEWQLPIWAQRRLEGSNSHFVRSNVAGNSEEQAPLLSRDEVVWETTLVNGQDVGVEKIDWRSSSTHSRGSDRSRDGARDQDSGSPGPNQTAPQARISTRPGSELFLPTSPMVPSYRHLYPHVQDSPTEIMIRDMSGIHFAIPKESFGQPVKGARPGSLPRAATAPAALPAKARGKSTTSNGGSSRGAGVRLTSSKKQGVRPTRIDKDATTARRISRRQTEIPTTSKSFVPHSPEDSPVEAPRDSRQNYMLPMPWRRRRKGETMSMLVDAGFFPVQELIYAPGDDLQELSEGDGAVNASSTLSAMDSAIARLSAIPEDGAQQENEPLAEPVATEVPVATEIHLATGTVVTVRPPELTAWQRSIYLEGPIKLPKPALLPRKGSIASLEPFQEAVDRVYQDALIMPRRKGDNAVVDDICEWFDEFGLGCGSFDHDRFDTFEDEDAGAALMARLEILSEEESKRLSLPPAEQGAEARDEIIGRLADQPELTVTSTGREMVRVTSFSEGPGRDVLLNMPKGSQMYLDADAKMDTFQTQDGSNQTRLNLIQRHFEALSRPRSHDTSGAESHTSAAEEPLSGIGQS</sequence>
<protein>
    <submittedName>
        <fullName evidence="1">Uncharacterized protein</fullName>
    </submittedName>
</protein>
<evidence type="ECO:0000313" key="2">
    <source>
        <dbReference type="Proteomes" id="UP001320706"/>
    </source>
</evidence>
<proteinExistence type="predicted"/>
<reference evidence="1" key="1">
    <citation type="submission" date="2024-02" db="EMBL/GenBank/DDBJ databases">
        <title>Metagenome Assembled Genome of Zalaria obscura JY119.</title>
        <authorList>
            <person name="Vighnesh L."/>
            <person name="Jagadeeshwari U."/>
            <person name="Venkata Ramana C."/>
            <person name="Sasikala C."/>
        </authorList>
    </citation>
    <scope>NUCLEOTIDE SEQUENCE</scope>
    <source>
        <strain evidence="1">JY119</strain>
    </source>
</reference>
<dbReference type="EMBL" id="JAMKPW020000011">
    <property type="protein sequence ID" value="KAK8213441.1"/>
    <property type="molecule type" value="Genomic_DNA"/>
</dbReference>
<organism evidence="1 2">
    <name type="scientific">Zalaria obscura</name>
    <dbReference type="NCBI Taxonomy" id="2024903"/>
    <lineage>
        <taxon>Eukaryota</taxon>
        <taxon>Fungi</taxon>
        <taxon>Dikarya</taxon>
        <taxon>Ascomycota</taxon>
        <taxon>Pezizomycotina</taxon>
        <taxon>Dothideomycetes</taxon>
        <taxon>Dothideomycetidae</taxon>
        <taxon>Dothideales</taxon>
        <taxon>Zalariaceae</taxon>
        <taxon>Zalaria</taxon>
    </lineage>
</organism>
<name>A0ACC3SHC7_9PEZI</name>
<comment type="caution">
    <text evidence="1">The sequence shown here is derived from an EMBL/GenBank/DDBJ whole genome shotgun (WGS) entry which is preliminary data.</text>
</comment>
<dbReference type="Proteomes" id="UP001320706">
    <property type="component" value="Unassembled WGS sequence"/>
</dbReference>
<accession>A0ACC3SHC7</accession>
<evidence type="ECO:0000313" key="1">
    <source>
        <dbReference type="EMBL" id="KAK8213441.1"/>
    </source>
</evidence>
<keyword evidence="2" id="KW-1185">Reference proteome</keyword>